<dbReference type="Pfam" id="PF11372">
    <property type="entry name" value="DUF3173"/>
    <property type="match status" value="1"/>
</dbReference>
<proteinExistence type="predicted"/>
<accession>A0ABS3HDS9</accession>
<dbReference type="Proteomes" id="UP000664495">
    <property type="component" value="Unassembled WGS sequence"/>
</dbReference>
<protein>
    <submittedName>
        <fullName evidence="1">DUF3173 domain-containing protein</fullName>
    </submittedName>
</protein>
<dbReference type="EMBL" id="JAFLVR010000008">
    <property type="protein sequence ID" value="MBO0451358.1"/>
    <property type="molecule type" value="Genomic_DNA"/>
</dbReference>
<keyword evidence="2" id="KW-1185">Reference proteome</keyword>
<comment type="caution">
    <text evidence="1">The sequence shown here is derived from an EMBL/GenBank/DDBJ whole genome shotgun (WGS) entry which is preliminary data.</text>
</comment>
<gene>
    <name evidence="1" type="ORF">JZO85_03705</name>
</gene>
<name>A0ABS3HDS9_9ENTE</name>
<dbReference type="RefSeq" id="WP_207107171.1">
    <property type="nucleotide sequence ID" value="NZ_JAFLVR010000008.1"/>
</dbReference>
<reference evidence="1 2" key="1">
    <citation type="submission" date="2021-03" db="EMBL/GenBank/DDBJ databases">
        <title>Enterococcal diversity collection.</title>
        <authorList>
            <person name="Gilmore M.S."/>
            <person name="Schwartzman J."/>
            <person name="Van Tyne D."/>
            <person name="Martin M."/>
            <person name="Earl A.M."/>
            <person name="Manson A.L."/>
            <person name="Straub T."/>
            <person name="Salamzade R."/>
            <person name="Saavedra J."/>
            <person name="Lebreton F."/>
            <person name="Prichula J."/>
            <person name="Schaufler K."/>
            <person name="Gaca A."/>
            <person name="Sgardioli B."/>
            <person name="Wagenaar J."/>
            <person name="Strong T."/>
        </authorList>
    </citation>
    <scope>NUCLEOTIDE SEQUENCE [LARGE SCALE GENOMIC DNA]</scope>
    <source>
        <strain evidence="1 2">MJM16</strain>
    </source>
</reference>
<evidence type="ECO:0000313" key="1">
    <source>
        <dbReference type="EMBL" id="MBO0451358.1"/>
    </source>
</evidence>
<organism evidence="1 2">
    <name type="scientific">Candidatus Enterococcus murrayae</name>
    <dbReference type="NCBI Taxonomy" id="2815321"/>
    <lineage>
        <taxon>Bacteria</taxon>
        <taxon>Bacillati</taxon>
        <taxon>Bacillota</taxon>
        <taxon>Bacilli</taxon>
        <taxon>Lactobacillales</taxon>
        <taxon>Enterococcaceae</taxon>
        <taxon>Enterococcus</taxon>
    </lineage>
</organism>
<dbReference type="InterPro" id="IPR021512">
    <property type="entry name" value="DUF3173"/>
</dbReference>
<evidence type="ECO:0000313" key="2">
    <source>
        <dbReference type="Proteomes" id="UP000664495"/>
    </source>
</evidence>
<sequence length="67" mass="7724">MITKNDLMEIGFSKHTAMVLIRQGKRIMVQKGYPFYNNKRLGRVPKEIVESILGCELELEENTLGKN</sequence>